<reference evidence="2" key="1">
    <citation type="submission" date="2020-10" db="EMBL/GenBank/DDBJ databases">
        <title>Taxonomic study of unclassified bacteria belonging to the class Ktedonobacteria.</title>
        <authorList>
            <person name="Yabe S."/>
            <person name="Wang C.M."/>
            <person name="Zheng Y."/>
            <person name="Sakai Y."/>
            <person name="Cavaletti L."/>
            <person name="Monciardini P."/>
            <person name="Donadio S."/>
        </authorList>
    </citation>
    <scope>NUCLEOTIDE SEQUENCE</scope>
    <source>
        <strain evidence="2">ID150040</strain>
    </source>
</reference>
<evidence type="ECO:0000259" key="1">
    <source>
        <dbReference type="Pfam" id="PF20442"/>
    </source>
</evidence>
<feature type="domain" description="BREX system Lon protease-like BrxL N-terminal" evidence="1">
    <location>
        <begin position="20"/>
        <end position="150"/>
    </location>
</feature>
<evidence type="ECO:0000313" key="3">
    <source>
        <dbReference type="Proteomes" id="UP000597444"/>
    </source>
</evidence>
<sequence length="485" mass="55058">MTSLNSKQKGALPFEEKALEYFAEVLINKSLILDAGFGARTIPTYVGEWILSRYVEHGELSDRSRTQVTQFIGKYLPPKGWRDAVKETLLKQQTIRLLDDYSVSVNLKTGMRSLRIPFLDIADASLDDSLVEKHPLLLTSGVWGIGELTYLPPEGKEHKTGEVWMHSFQPFQVGVLDLEYYLECRQYFTLEEWRDLLISSMGFNPSLYGGRQKTLLLARILPFVEPRVNLIEVAPKGTGKSFIYDNLSRYARVVSGGKVSPAVLFHNLVTNVNGLVTHYDVIVFDEIQSISGDSTGDLIAGLKVYLESGKFSRGNTEATADAGFVMLGNLPADTQTAYTPGRKSLFDEIPNFLQETAFIDRMHGIIPGWELPRVSRETPSHQFGFKGDFFAEVLHRLRGNMRYLDFVQANMRLNHCNDLRDRKAITRLASAYLKLLFPDLRLGKREFHLYCVEPAVEMRQRVRYELQKLDAEYSAVDITVSDEYA</sequence>
<dbReference type="AlphaFoldDB" id="A0A8J3IZF6"/>
<dbReference type="InterPro" id="IPR046838">
    <property type="entry name" value="BrxL_N"/>
</dbReference>
<comment type="caution">
    <text evidence="2">The sequence shown here is derived from an EMBL/GenBank/DDBJ whole genome shotgun (WGS) entry which is preliminary data.</text>
</comment>
<dbReference type="RefSeq" id="WP_220211385.1">
    <property type="nucleotide sequence ID" value="NZ_BNJK01000003.1"/>
</dbReference>
<dbReference type="Pfam" id="PF13337">
    <property type="entry name" value="BrxL_ATPase"/>
    <property type="match status" value="1"/>
</dbReference>
<dbReference type="Proteomes" id="UP000597444">
    <property type="component" value="Unassembled WGS sequence"/>
</dbReference>
<protein>
    <recommendedName>
        <fullName evidence="1">BREX system Lon protease-like BrxL N-terminal domain-containing protein</fullName>
    </recommendedName>
</protein>
<proteinExistence type="predicted"/>
<accession>A0A8J3IZF6</accession>
<dbReference type="InterPro" id="IPR014061">
    <property type="entry name" value="BrxL-like"/>
</dbReference>
<evidence type="ECO:0000313" key="2">
    <source>
        <dbReference type="EMBL" id="GHP00805.1"/>
    </source>
</evidence>
<dbReference type="EMBL" id="BNJK01000003">
    <property type="protein sequence ID" value="GHP00805.1"/>
    <property type="molecule type" value="Genomic_DNA"/>
</dbReference>
<keyword evidence="3" id="KW-1185">Reference proteome</keyword>
<dbReference type="Pfam" id="PF20442">
    <property type="entry name" value="BrxL_N"/>
    <property type="match status" value="1"/>
</dbReference>
<name>A0A8J3IZF6_9CHLR</name>
<organism evidence="2 3">
    <name type="scientific">Reticulibacter mediterranei</name>
    <dbReference type="NCBI Taxonomy" id="2778369"/>
    <lineage>
        <taxon>Bacteria</taxon>
        <taxon>Bacillati</taxon>
        <taxon>Chloroflexota</taxon>
        <taxon>Ktedonobacteria</taxon>
        <taxon>Ktedonobacterales</taxon>
        <taxon>Reticulibacteraceae</taxon>
        <taxon>Reticulibacter</taxon>
    </lineage>
</organism>
<dbReference type="NCBIfam" id="TIGR02688">
    <property type="entry name" value="BREX system Lon protease-like protein BrxL"/>
    <property type="match status" value="1"/>
</dbReference>
<gene>
    <name evidence="2" type="ORF">KSF_108520</name>
</gene>